<reference evidence="2 3" key="1">
    <citation type="journal article" date="2008" name="Nature">
        <title>The genome of Laccaria bicolor provides insights into mycorrhizal symbiosis.</title>
        <authorList>
            <person name="Martin F."/>
            <person name="Aerts A."/>
            <person name="Ahren D."/>
            <person name="Brun A."/>
            <person name="Danchin E.G.J."/>
            <person name="Duchaussoy F."/>
            <person name="Gibon J."/>
            <person name="Kohler A."/>
            <person name="Lindquist E."/>
            <person name="Pereda V."/>
            <person name="Salamov A."/>
            <person name="Shapiro H.J."/>
            <person name="Wuyts J."/>
            <person name="Blaudez D."/>
            <person name="Buee M."/>
            <person name="Brokstein P."/>
            <person name="Canbaeck B."/>
            <person name="Cohen D."/>
            <person name="Courty P.E."/>
            <person name="Coutinho P.M."/>
            <person name="Delaruelle C."/>
            <person name="Detter J.C."/>
            <person name="Deveau A."/>
            <person name="DiFazio S."/>
            <person name="Duplessis S."/>
            <person name="Fraissinet-Tachet L."/>
            <person name="Lucic E."/>
            <person name="Frey-Klett P."/>
            <person name="Fourrey C."/>
            <person name="Feussner I."/>
            <person name="Gay G."/>
            <person name="Grimwood J."/>
            <person name="Hoegger P.J."/>
            <person name="Jain P."/>
            <person name="Kilaru S."/>
            <person name="Labbe J."/>
            <person name="Lin Y.C."/>
            <person name="Legue V."/>
            <person name="Le Tacon F."/>
            <person name="Marmeisse R."/>
            <person name="Melayah D."/>
            <person name="Montanini B."/>
            <person name="Muratet M."/>
            <person name="Nehls U."/>
            <person name="Niculita-Hirzel H."/>
            <person name="Oudot-Le Secq M.P."/>
            <person name="Peter M."/>
            <person name="Quesneville H."/>
            <person name="Rajashekar B."/>
            <person name="Reich M."/>
            <person name="Rouhier N."/>
            <person name="Schmutz J."/>
            <person name="Yin T."/>
            <person name="Chalot M."/>
            <person name="Henrissat B."/>
            <person name="Kuees U."/>
            <person name="Lucas S."/>
            <person name="Van de Peer Y."/>
            <person name="Podila G.K."/>
            <person name="Polle A."/>
            <person name="Pukkila P.J."/>
            <person name="Richardson P.M."/>
            <person name="Rouze P."/>
            <person name="Sanders I.R."/>
            <person name="Stajich J.E."/>
            <person name="Tunlid A."/>
            <person name="Tuskan G."/>
            <person name="Grigoriev I.V."/>
        </authorList>
    </citation>
    <scope>NUCLEOTIDE SEQUENCE [LARGE SCALE GENOMIC DNA]</scope>
    <source>
        <strain evidence="3">S238N-H82 / ATCC MYA-4686</strain>
    </source>
</reference>
<keyword evidence="3" id="KW-1185">Reference proteome</keyword>
<organism evidence="3">
    <name type="scientific">Laccaria bicolor (strain S238N-H82 / ATCC MYA-4686)</name>
    <name type="common">Bicoloured deceiver</name>
    <name type="synonym">Laccaria laccata var. bicolor</name>
    <dbReference type="NCBI Taxonomy" id="486041"/>
    <lineage>
        <taxon>Eukaryota</taxon>
        <taxon>Fungi</taxon>
        <taxon>Dikarya</taxon>
        <taxon>Basidiomycota</taxon>
        <taxon>Agaricomycotina</taxon>
        <taxon>Agaricomycetes</taxon>
        <taxon>Agaricomycetidae</taxon>
        <taxon>Agaricales</taxon>
        <taxon>Agaricineae</taxon>
        <taxon>Hydnangiaceae</taxon>
        <taxon>Laccaria</taxon>
    </lineage>
</organism>
<dbReference type="InterPro" id="IPR029069">
    <property type="entry name" value="HotDog_dom_sf"/>
</dbReference>
<dbReference type="OrthoDB" id="68328at2759"/>
<dbReference type="RefSeq" id="XP_001874266.1">
    <property type="nucleotide sequence ID" value="XM_001874231.1"/>
</dbReference>
<dbReference type="InterPro" id="IPR049450">
    <property type="entry name" value="ACOT8-like_C"/>
</dbReference>
<dbReference type="AlphaFoldDB" id="B0CP84"/>
<dbReference type="Gene3D" id="3.10.129.10">
    <property type="entry name" value="Hotdog Thioesterase"/>
    <property type="match status" value="1"/>
</dbReference>
<protein>
    <submittedName>
        <fullName evidence="2">Predicted protein</fullName>
    </submittedName>
</protein>
<evidence type="ECO:0000313" key="2">
    <source>
        <dbReference type="EMBL" id="EDR16058.1"/>
    </source>
</evidence>
<dbReference type="HOGENOM" id="CLU_3106784_0_0_1"/>
<accession>B0CP84</accession>
<dbReference type="EMBL" id="DS547091">
    <property type="protein sequence ID" value="EDR16058.1"/>
    <property type="molecule type" value="Genomic_DNA"/>
</dbReference>
<dbReference type="Pfam" id="PF20789">
    <property type="entry name" value="4HBT_3C"/>
    <property type="match status" value="1"/>
</dbReference>
<sequence length="51" mass="5324">MQSPRSGSGSGVVHGRLYTRDGTLVAVTSQEGVVRADVRGPDEGNKLNAKL</sequence>
<proteinExistence type="predicted"/>
<evidence type="ECO:0000259" key="1">
    <source>
        <dbReference type="Pfam" id="PF20789"/>
    </source>
</evidence>
<dbReference type="Proteomes" id="UP000001194">
    <property type="component" value="Unassembled WGS sequence"/>
</dbReference>
<gene>
    <name evidence="2" type="ORF">LACBIDRAFT_301764</name>
</gene>
<name>B0CP84_LACBS</name>
<dbReference type="SUPFAM" id="SSF54637">
    <property type="entry name" value="Thioesterase/thiol ester dehydrase-isomerase"/>
    <property type="match status" value="1"/>
</dbReference>
<dbReference type="STRING" id="486041.B0CP84"/>
<dbReference type="InParanoid" id="B0CP84"/>
<evidence type="ECO:0000313" key="3">
    <source>
        <dbReference type="Proteomes" id="UP000001194"/>
    </source>
</evidence>
<dbReference type="KEGG" id="lbc:LACBIDRAFT_301764"/>
<feature type="domain" description="Acyl-CoA thioesterase-like C-terminal" evidence="1">
    <location>
        <begin position="1"/>
        <end position="34"/>
    </location>
</feature>
<dbReference type="GeneID" id="6069836"/>